<sequence>MANFGEDGGDGRDEGDLNQNLLNLLLIPHFSPLKIKLSLLFK</sequence>
<organism evidence="1 2">
    <name type="scientific">Crinalium epipsammum PCC 9333</name>
    <dbReference type="NCBI Taxonomy" id="1173022"/>
    <lineage>
        <taxon>Bacteria</taxon>
        <taxon>Bacillati</taxon>
        <taxon>Cyanobacteriota</taxon>
        <taxon>Cyanophyceae</taxon>
        <taxon>Gomontiellales</taxon>
        <taxon>Gomontiellaceae</taxon>
        <taxon>Crinalium</taxon>
    </lineage>
</organism>
<dbReference type="EMBL" id="CP003620">
    <property type="protein sequence ID" value="AFZ12296.1"/>
    <property type="molecule type" value="Genomic_DNA"/>
</dbReference>
<protein>
    <submittedName>
        <fullName evidence="1">Uncharacterized protein</fullName>
    </submittedName>
</protein>
<reference evidence="1 2" key="1">
    <citation type="submission" date="2012-06" db="EMBL/GenBank/DDBJ databases">
        <title>Finished chromosome of genome of Crinalium epipsammum PCC 9333.</title>
        <authorList>
            <consortium name="US DOE Joint Genome Institute"/>
            <person name="Gugger M."/>
            <person name="Coursin T."/>
            <person name="Rippka R."/>
            <person name="Tandeau De Marsac N."/>
            <person name="Huntemann M."/>
            <person name="Wei C.-L."/>
            <person name="Han J."/>
            <person name="Detter J.C."/>
            <person name="Han C."/>
            <person name="Tapia R."/>
            <person name="Davenport K."/>
            <person name="Daligault H."/>
            <person name="Erkkila T."/>
            <person name="Gu W."/>
            <person name="Munk A.C.C."/>
            <person name="Teshima H."/>
            <person name="Xu Y."/>
            <person name="Chain P."/>
            <person name="Chen A."/>
            <person name="Krypides N."/>
            <person name="Mavromatis K."/>
            <person name="Markowitz V."/>
            <person name="Szeto E."/>
            <person name="Ivanova N."/>
            <person name="Mikhailova N."/>
            <person name="Ovchinnikova G."/>
            <person name="Pagani I."/>
            <person name="Pati A."/>
            <person name="Goodwin L."/>
            <person name="Peters L."/>
            <person name="Pitluck S."/>
            <person name="Woyke T."/>
            <person name="Kerfeld C."/>
        </authorList>
    </citation>
    <scope>NUCLEOTIDE SEQUENCE [LARGE SCALE GENOMIC DNA]</scope>
    <source>
        <strain evidence="1 2">PCC 9333</strain>
    </source>
</reference>
<evidence type="ECO:0000313" key="2">
    <source>
        <dbReference type="Proteomes" id="UP000010472"/>
    </source>
</evidence>
<dbReference type="HOGENOM" id="CLU_3250242_0_0_3"/>
<gene>
    <name evidence="1" type="ORF">Cri9333_1402</name>
</gene>
<dbReference type="Proteomes" id="UP000010472">
    <property type="component" value="Chromosome"/>
</dbReference>
<name>K9VWE5_9CYAN</name>
<dbReference type="AlphaFoldDB" id="K9VWE5"/>
<evidence type="ECO:0000313" key="1">
    <source>
        <dbReference type="EMBL" id="AFZ12296.1"/>
    </source>
</evidence>
<keyword evidence="2" id="KW-1185">Reference proteome</keyword>
<accession>K9VWE5</accession>
<dbReference type="KEGG" id="cep:Cri9333_1402"/>
<proteinExistence type="predicted"/>